<dbReference type="SUPFAM" id="SSF81296">
    <property type="entry name" value="E set domains"/>
    <property type="match status" value="1"/>
</dbReference>
<dbReference type="GO" id="GO:0007266">
    <property type="term" value="P:Rho protein signal transduction"/>
    <property type="evidence" value="ECO:0007669"/>
    <property type="project" value="InterPro"/>
</dbReference>
<dbReference type="GO" id="GO:0005094">
    <property type="term" value="F:Rho GDP-dissociation inhibitor activity"/>
    <property type="evidence" value="ECO:0007669"/>
    <property type="project" value="InterPro"/>
</dbReference>
<evidence type="ECO:0000256" key="2">
    <source>
        <dbReference type="ARBA" id="ARBA00009758"/>
    </source>
</evidence>
<name>I3SXK3_LOTJA</name>
<evidence type="ECO:0000313" key="5">
    <source>
        <dbReference type="EMBL" id="AFK44995.1"/>
    </source>
</evidence>
<dbReference type="GO" id="GO:0016020">
    <property type="term" value="C:membrane"/>
    <property type="evidence" value="ECO:0007669"/>
    <property type="project" value="TreeGrafter"/>
</dbReference>
<protein>
    <recommendedName>
        <fullName evidence="6">Rho GDP-dissociation inhibitor 1</fullName>
    </recommendedName>
</protein>
<dbReference type="EMBL" id="BT145201">
    <property type="protein sequence ID" value="AFK44995.1"/>
    <property type="molecule type" value="mRNA"/>
</dbReference>
<comment type="subcellular location">
    <subcellularLocation>
        <location evidence="1">Cytoplasm</location>
    </subcellularLocation>
</comment>
<evidence type="ECO:0000256" key="4">
    <source>
        <dbReference type="SAM" id="MobiDB-lite"/>
    </source>
</evidence>
<dbReference type="PANTHER" id="PTHR10980">
    <property type="entry name" value="RHO GDP-DISSOCIATION INHIBITOR"/>
    <property type="match status" value="1"/>
</dbReference>
<dbReference type="AlphaFoldDB" id="I3SXK3"/>
<evidence type="ECO:0008006" key="6">
    <source>
        <dbReference type="Google" id="ProtNLM"/>
    </source>
</evidence>
<organism evidence="5">
    <name type="scientific">Lotus japonicus</name>
    <name type="common">Lotus corniculatus var. japonicus</name>
    <dbReference type="NCBI Taxonomy" id="34305"/>
    <lineage>
        <taxon>Eukaryota</taxon>
        <taxon>Viridiplantae</taxon>
        <taxon>Streptophyta</taxon>
        <taxon>Embryophyta</taxon>
        <taxon>Tracheophyta</taxon>
        <taxon>Spermatophyta</taxon>
        <taxon>Magnoliopsida</taxon>
        <taxon>eudicotyledons</taxon>
        <taxon>Gunneridae</taxon>
        <taxon>Pentapetalae</taxon>
        <taxon>rosids</taxon>
        <taxon>fabids</taxon>
        <taxon>Fabales</taxon>
        <taxon>Fabaceae</taxon>
        <taxon>Papilionoideae</taxon>
        <taxon>50 kb inversion clade</taxon>
        <taxon>NPAAA clade</taxon>
        <taxon>Hologalegina</taxon>
        <taxon>robinioid clade</taxon>
        <taxon>Loteae</taxon>
        <taxon>Lotus</taxon>
    </lineage>
</organism>
<dbReference type="Gene3D" id="2.70.50.30">
    <property type="entry name" value="Coagulation Factor XIII, subunit A, domain 1"/>
    <property type="match status" value="1"/>
</dbReference>
<evidence type="ECO:0000256" key="1">
    <source>
        <dbReference type="ARBA" id="ARBA00004496"/>
    </source>
</evidence>
<evidence type="ECO:0000256" key="3">
    <source>
        <dbReference type="ARBA" id="ARBA00022490"/>
    </source>
</evidence>
<dbReference type="GO" id="GO:0005829">
    <property type="term" value="C:cytosol"/>
    <property type="evidence" value="ECO:0007669"/>
    <property type="project" value="TreeGrafter"/>
</dbReference>
<feature type="region of interest" description="Disordered" evidence="4">
    <location>
        <begin position="1"/>
        <end position="46"/>
    </location>
</feature>
<dbReference type="InterPro" id="IPR000406">
    <property type="entry name" value="Rho_GDI"/>
</dbReference>
<proteinExistence type="evidence at transcript level"/>
<reference evidence="5" key="1">
    <citation type="submission" date="2012-05" db="EMBL/GenBank/DDBJ databases">
        <authorList>
            <person name="Krishnakumar V."/>
            <person name="Cheung F."/>
            <person name="Xiao Y."/>
            <person name="Chan A."/>
            <person name="Moskal W.A."/>
            <person name="Town C.D."/>
        </authorList>
    </citation>
    <scope>NUCLEOTIDE SEQUENCE</scope>
</reference>
<accession>I3SXK3</accession>
<dbReference type="PANTHER" id="PTHR10980:SF63">
    <property type="entry name" value="RHO GDP-DISSOCIATION INHIBITOR 1"/>
    <property type="match status" value="1"/>
</dbReference>
<keyword evidence="3" id="KW-0963">Cytoplasm</keyword>
<dbReference type="InterPro" id="IPR014756">
    <property type="entry name" value="Ig_E-set"/>
</dbReference>
<dbReference type="Pfam" id="PF02115">
    <property type="entry name" value="Rho_GDI"/>
    <property type="match status" value="1"/>
</dbReference>
<dbReference type="InterPro" id="IPR024792">
    <property type="entry name" value="RhoGDI_dom_sf"/>
</dbReference>
<feature type="compositionally biased region" description="Basic and acidic residues" evidence="4">
    <location>
        <begin position="1"/>
        <end position="16"/>
    </location>
</feature>
<sequence>MGFDDEKKAGEENEEHHHRRSESEPPLSRHASESSIYATEDDDDEVASRIQLGPQCTLKEHLEKDKDDESLRRWKEQLLGSVDVNNVAETLDPEVKITSLSIISPDRGDIVLPVPESGNPKGLWFTLKKAAITV</sequence>
<comment type="similarity">
    <text evidence="2">Belongs to the Rho GDI family.</text>
</comment>